<dbReference type="InterPro" id="IPR055270">
    <property type="entry name" value="Glyco_tran_10_C"/>
</dbReference>
<dbReference type="Proteomes" id="UP000271974">
    <property type="component" value="Unassembled WGS sequence"/>
</dbReference>
<keyword evidence="5 12" id="KW-0808">Transferase</keyword>
<evidence type="ECO:0000256" key="8">
    <source>
        <dbReference type="ARBA" id="ARBA00022989"/>
    </source>
</evidence>
<evidence type="ECO:0000259" key="14">
    <source>
        <dbReference type="Pfam" id="PF00852"/>
    </source>
</evidence>
<keyword evidence="8" id="KW-1133">Transmembrane helix</keyword>
<evidence type="ECO:0000256" key="13">
    <source>
        <dbReference type="SAM" id="MobiDB-lite"/>
    </source>
</evidence>
<feature type="compositionally biased region" description="Basic and acidic residues" evidence="13">
    <location>
        <begin position="97"/>
        <end position="109"/>
    </location>
</feature>
<dbReference type="SUPFAM" id="SSF53756">
    <property type="entry name" value="UDP-Glycosyltransferase/glycogen phosphorylase"/>
    <property type="match status" value="1"/>
</dbReference>
<keyword evidence="11" id="KW-0325">Glycoprotein</keyword>
<sequence length="534" mass="60946">MSLTVHQKTLSSSPSSSALPAAAVAPASLAAERSCCGRWCRVRGALTALVLCALTALFIQQTEFVSRWRPALPLGTGSRAQARTDSPHLLHHVHREEVLATSEPENKVEEDTEYAQPRPVKSNTLFKKRFKSKPQKESTIESHRETNNRENTKITQPEPINSSKSILSSPLIVTEKDWPLWKHLNPISIKTALGLSSSKDTSLTRPITIAYIRNCKTQDPHCIEDKPMNFAKRCPYPGLVKTGDWDKADIVVINTWRIRSERYVPTIHRPPGQIWVMFSVEAPSRKNDHSQLDYEGLKGQFNLTMTYRLDSDIPYPYGRLQMRDVPDTRDLDKVYSRKRFQVAWLVSHCTTSSKREDYVQRLQAAGLEVHIYGSCGNYSCHDGGTNADPSSFAPDSICLPHISKNYFFYLSFENSLCKDYMTEKIFKIYDSVDLIPIVMGGADYNRYLPARTFVNTADFVSPADLARYVQRLAGDKRRYLGMLREKNKWQRLDRPPWYCSLGEKLATGLTPRVQPDVRSWYVRGQCSRPHKHFR</sequence>
<dbReference type="PANTHER" id="PTHR48438:SF1">
    <property type="entry name" value="ALPHA-(1,3)-FUCOSYLTRANSFERASE C-RELATED"/>
    <property type="match status" value="1"/>
</dbReference>
<accession>A0A433UCE0</accession>
<dbReference type="AlphaFoldDB" id="A0A433UCE0"/>
<keyword evidence="9 12" id="KW-0333">Golgi apparatus</keyword>
<dbReference type="InterPro" id="IPR038577">
    <property type="entry name" value="GT10-like_C_sf"/>
</dbReference>
<feature type="compositionally biased region" description="Basic and acidic residues" evidence="13">
    <location>
        <begin position="134"/>
        <end position="152"/>
    </location>
</feature>
<evidence type="ECO:0000256" key="1">
    <source>
        <dbReference type="ARBA" id="ARBA00004323"/>
    </source>
</evidence>
<evidence type="ECO:0000256" key="3">
    <source>
        <dbReference type="ARBA" id="ARBA00008919"/>
    </source>
</evidence>
<dbReference type="InterPro" id="IPR031481">
    <property type="entry name" value="Glyco_tran_10_N"/>
</dbReference>
<feature type="region of interest" description="Disordered" evidence="13">
    <location>
        <begin position="97"/>
        <end position="116"/>
    </location>
</feature>
<dbReference type="GO" id="GO:0008417">
    <property type="term" value="F:fucosyltransferase activity"/>
    <property type="evidence" value="ECO:0007669"/>
    <property type="project" value="InterPro"/>
</dbReference>
<comment type="similarity">
    <text evidence="3 12">Belongs to the glycosyltransferase 10 family.</text>
</comment>
<comment type="pathway">
    <text evidence="2">Protein modification; protein glycosylation.</text>
</comment>
<dbReference type="FunFam" id="3.40.50.11660:FF:000002">
    <property type="entry name" value="Alpha-(1,3)-fucosyltransferase"/>
    <property type="match status" value="1"/>
</dbReference>
<gene>
    <name evidence="16" type="ORF">EGW08_000742</name>
</gene>
<keyword evidence="6 12" id="KW-0812">Transmembrane</keyword>
<dbReference type="PANTHER" id="PTHR48438">
    <property type="entry name" value="ALPHA-(1,3)-FUCOSYLTRANSFERASE C-RELATED"/>
    <property type="match status" value="1"/>
</dbReference>
<evidence type="ECO:0000256" key="4">
    <source>
        <dbReference type="ARBA" id="ARBA00022676"/>
    </source>
</evidence>
<dbReference type="GO" id="GO:0000139">
    <property type="term" value="C:Golgi membrane"/>
    <property type="evidence" value="ECO:0007669"/>
    <property type="project" value="UniProtKB-SubCell"/>
</dbReference>
<protein>
    <recommendedName>
        <fullName evidence="12">Fucosyltransferase</fullName>
        <ecNumber evidence="12">2.4.1.-</ecNumber>
    </recommendedName>
</protein>
<evidence type="ECO:0000256" key="10">
    <source>
        <dbReference type="ARBA" id="ARBA00023136"/>
    </source>
</evidence>
<evidence type="ECO:0000256" key="2">
    <source>
        <dbReference type="ARBA" id="ARBA00004922"/>
    </source>
</evidence>
<dbReference type="Pfam" id="PF17039">
    <property type="entry name" value="Glyco_tran_10_N"/>
    <property type="match status" value="1"/>
</dbReference>
<feature type="region of interest" description="Disordered" evidence="13">
    <location>
        <begin position="125"/>
        <end position="161"/>
    </location>
</feature>
<evidence type="ECO:0000259" key="15">
    <source>
        <dbReference type="Pfam" id="PF17039"/>
    </source>
</evidence>
<evidence type="ECO:0000256" key="5">
    <source>
        <dbReference type="ARBA" id="ARBA00022679"/>
    </source>
</evidence>
<dbReference type="UniPathway" id="UPA00378"/>
<dbReference type="EMBL" id="RQTK01000010">
    <property type="protein sequence ID" value="RUS91521.1"/>
    <property type="molecule type" value="Genomic_DNA"/>
</dbReference>
<organism evidence="16 17">
    <name type="scientific">Elysia chlorotica</name>
    <name type="common">Eastern emerald elysia</name>
    <name type="synonym">Sea slug</name>
    <dbReference type="NCBI Taxonomy" id="188477"/>
    <lineage>
        <taxon>Eukaryota</taxon>
        <taxon>Metazoa</taxon>
        <taxon>Spiralia</taxon>
        <taxon>Lophotrochozoa</taxon>
        <taxon>Mollusca</taxon>
        <taxon>Gastropoda</taxon>
        <taxon>Heterobranchia</taxon>
        <taxon>Euthyneura</taxon>
        <taxon>Panpulmonata</taxon>
        <taxon>Sacoglossa</taxon>
        <taxon>Placobranchoidea</taxon>
        <taxon>Plakobranchidae</taxon>
        <taxon>Elysia</taxon>
    </lineage>
</organism>
<evidence type="ECO:0000256" key="7">
    <source>
        <dbReference type="ARBA" id="ARBA00022968"/>
    </source>
</evidence>
<keyword evidence="4 12" id="KW-0328">Glycosyltransferase</keyword>
<evidence type="ECO:0000256" key="12">
    <source>
        <dbReference type="RuleBase" id="RU003832"/>
    </source>
</evidence>
<keyword evidence="10" id="KW-0472">Membrane</keyword>
<dbReference type="GO" id="GO:0032580">
    <property type="term" value="C:Golgi cisterna membrane"/>
    <property type="evidence" value="ECO:0007669"/>
    <property type="project" value="UniProtKB-SubCell"/>
</dbReference>
<dbReference type="EC" id="2.4.1.-" evidence="12"/>
<evidence type="ECO:0000256" key="11">
    <source>
        <dbReference type="ARBA" id="ARBA00023180"/>
    </source>
</evidence>
<name>A0A433UCE0_ELYCH</name>
<dbReference type="InterPro" id="IPR001503">
    <property type="entry name" value="Glyco_trans_10"/>
</dbReference>
<reference evidence="16 17" key="1">
    <citation type="submission" date="2019-01" db="EMBL/GenBank/DDBJ databases">
        <title>A draft genome assembly of the solar-powered sea slug Elysia chlorotica.</title>
        <authorList>
            <person name="Cai H."/>
            <person name="Li Q."/>
            <person name="Fang X."/>
            <person name="Li J."/>
            <person name="Curtis N.E."/>
            <person name="Altenburger A."/>
            <person name="Shibata T."/>
            <person name="Feng M."/>
            <person name="Maeda T."/>
            <person name="Schwartz J.A."/>
            <person name="Shigenobu S."/>
            <person name="Lundholm N."/>
            <person name="Nishiyama T."/>
            <person name="Yang H."/>
            <person name="Hasebe M."/>
            <person name="Li S."/>
            <person name="Pierce S.K."/>
            <person name="Wang J."/>
        </authorList>
    </citation>
    <scope>NUCLEOTIDE SEQUENCE [LARGE SCALE GENOMIC DNA]</scope>
    <source>
        <strain evidence="16">EC2010</strain>
        <tissue evidence="16">Whole organism of an adult</tissue>
    </source>
</reference>
<evidence type="ECO:0000313" key="16">
    <source>
        <dbReference type="EMBL" id="RUS91521.1"/>
    </source>
</evidence>
<keyword evidence="7" id="KW-0735">Signal-anchor</keyword>
<evidence type="ECO:0000256" key="6">
    <source>
        <dbReference type="ARBA" id="ARBA00022692"/>
    </source>
</evidence>
<dbReference type="Pfam" id="PF00852">
    <property type="entry name" value="Glyco_transf_10"/>
    <property type="match status" value="1"/>
</dbReference>
<dbReference type="Gene3D" id="3.40.50.11660">
    <property type="entry name" value="Glycosyl transferase family 10, C-terminal domain"/>
    <property type="match status" value="1"/>
</dbReference>
<dbReference type="OrthoDB" id="427096at2759"/>
<evidence type="ECO:0000313" key="17">
    <source>
        <dbReference type="Proteomes" id="UP000271974"/>
    </source>
</evidence>
<evidence type="ECO:0000256" key="9">
    <source>
        <dbReference type="ARBA" id="ARBA00023034"/>
    </source>
</evidence>
<proteinExistence type="inferred from homology"/>
<comment type="caution">
    <text evidence="16">The sequence shown here is derived from an EMBL/GenBank/DDBJ whole genome shotgun (WGS) entry which is preliminary data.</text>
</comment>
<feature type="domain" description="Fucosyltransferase N-terminal" evidence="15">
    <location>
        <begin position="245"/>
        <end position="318"/>
    </location>
</feature>
<keyword evidence="17" id="KW-1185">Reference proteome</keyword>
<feature type="domain" description="Fucosyltransferase C-terminal" evidence="14">
    <location>
        <begin position="336"/>
        <end position="520"/>
    </location>
</feature>
<comment type="subcellular location">
    <subcellularLocation>
        <location evidence="1">Golgi apparatus membrane</location>
        <topology evidence="1">Single-pass type II membrane protein</topology>
    </subcellularLocation>
    <subcellularLocation>
        <location evidence="12">Golgi apparatus</location>
        <location evidence="12">Golgi stack membrane</location>
        <topology evidence="12">Single-pass type II membrane protein</topology>
    </subcellularLocation>
</comment>